<dbReference type="AlphaFoldDB" id="A0A0J7KFI8"/>
<feature type="compositionally biased region" description="Basic and acidic residues" evidence="1">
    <location>
        <begin position="1"/>
        <end position="10"/>
    </location>
</feature>
<evidence type="ECO:0000256" key="1">
    <source>
        <dbReference type="SAM" id="MobiDB-lite"/>
    </source>
</evidence>
<name>A0A0J7KFI8_LASNI</name>
<evidence type="ECO:0000313" key="2">
    <source>
        <dbReference type="EMBL" id="KMQ89183.1"/>
    </source>
</evidence>
<dbReference type="PaxDb" id="67767-A0A0J7KFI8"/>
<protein>
    <submittedName>
        <fullName evidence="2">Dentin sialophospho isoformx1</fullName>
    </submittedName>
</protein>
<evidence type="ECO:0000313" key="3">
    <source>
        <dbReference type="Proteomes" id="UP000036403"/>
    </source>
</evidence>
<feature type="compositionally biased region" description="Basic and acidic residues" evidence="1">
    <location>
        <begin position="16"/>
        <end position="25"/>
    </location>
</feature>
<feature type="compositionally biased region" description="Low complexity" evidence="1">
    <location>
        <begin position="35"/>
        <end position="64"/>
    </location>
</feature>
<sequence>MAPGPEHRQEPVAPDKIAEGDRAADVDVDVDAENVDTATTGSSNNSNSNDSAAAVAVAEQSSNVEIAPTNFVAPGADSANQSSPSNSGVDSKQ</sequence>
<keyword evidence="3" id="KW-1185">Reference proteome</keyword>
<reference evidence="2 3" key="1">
    <citation type="submission" date="2015-04" db="EMBL/GenBank/DDBJ databases">
        <title>Lasius niger genome sequencing.</title>
        <authorList>
            <person name="Konorov E.A."/>
            <person name="Nikitin M.A."/>
            <person name="Kirill M.V."/>
            <person name="Chang P."/>
        </authorList>
    </citation>
    <scope>NUCLEOTIDE SEQUENCE [LARGE SCALE GENOMIC DNA]</scope>
    <source>
        <tissue evidence="2">Whole</tissue>
    </source>
</reference>
<organism evidence="2 3">
    <name type="scientific">Lasius niger</name>
    <name type="common">Black garden ant</name>
    <dbReference type="NCBI Taxonomy" id="67767"/>
    <lineage>
        <taxon>Eukaryota</taxon>
        <taxon>Metazoa</taxon>
        <taxon>Ecdysozoa</taxon>
        <taxon>Arthropoda</taxon>
        <taxon>Hexapoda</taxon>
        <taxon>Insecta</taxon>
        <taxon>Pterygota</taxon>
        <taxon>Neoptera</taxon>
        <taxon>Endopterygota</taxon>
        <taxon>Hymenoptera</taxon>
        <taxon>Apocrita</taxon>
        <taxon>Aculeata</taxon>
        <taxon>Formicoidea</taxon>
        <taxon>Formicidae</taxon>
        <taxon>Formicinae</taxon>
        <taxon>Lasius</taxon>
        <taxon>Lasius</taxon>
    </lineage>
</organism>
<accession>A0A0J7KFI8</accession>
<comment type="caution">
    <text evidence="2">The sequence shown here is derived from an EMBL/GenBank/DDBJ whole genome shotgun (WGS) entry which is preliminary data.</text>
</comment>
<gene>
    <name evidence="2" type="ORF">RF55_11208</name>
</gene>
<proteinExistence type="predicted"/>
<feature type="non-terminal residue" evidence="2">
    <location>
        <position position="93"/>
    </location>
</feature>
<feature type="compositionally biased region" description="Polar residues" evidence="1">
    <location>
        <begin position="78"/>
        <end position="93"/>
    </location>
</feature>
<dbReference type="Proteomes" id="UP000036403">
    <property type="component" value="Unassembled WGS sequence"/>
</dbReference>
<feature type="region of interest" description="Disordered" evidence="1">
    <location>
        <begin position="1"/>
        <end position="93"/>
    </location>
</feature>
<dbReference type="EMBL" id="LBMM01008057">
    <property type="protein sequence ID" value="KMQ89183.1"/>
    <property type="molecule type" value="Genomic_DNA"/>
</dbReference>